<sequence length="1410" mass="159042">MEAKKAAARKSRLGPRASASASNSGSPAAKVFSLKQKTEGLPNAPQLVGRIVEKGFSPDSDSSSLAPSSLPQPTVLPFPVARHRSHGPHWSPTIPDHESFEEDMDVDMDETGYEAVATFAKPIERKEKKELDFSQWRDLISNNDPNPPKIKKTVVKSSPKTTEREIKEINVPLIKDVPMRDAQEETSQNPRPVSLREEIDSENTARLNQMSAEEIAEAQKEIMEKMNPALLDMLKRRGKNKLENRSGSEREKNTDMKQKDVGATAGDWLKQSHGRVGDDSWKTWSNRVERVRLYRFKLNGDVLGIDPSLEQKDGQYNPDSVAERDFLRTEGDPAAIGYTINEAISLTRSVIPGQRALALQLLTSILNNSLHDLQQEGNISEKGVDWQAVWAFALGPEPQLALSLRMALDDNHESVVLACARAIQSVLSCDMNENYFDISEKLPIRERHICMAPVFRTRSDLNQGFLRGGFWKYNTKPSNLLPDFHESENEGEDGNITISDDIVVAEQDIAAGFIRMGILPRICYLLEMEPHPNLEETLISILVTLARHSPQSSDAIMRCPRLIQAVSKVLMNQQMADISSLQIKAVTFLKILSKYDKRTCFELINQGIFQLALWNWFKSGFTLDNWITIKRENLKLSSSMLVEQLRFWRVYINHGLCISHFVDFFPVLCLFLTPPIFEKLVDENALEDFASVTAEAYLVLIDLSLTLPILHSSVDTGTGGENVEKDTWKWSHAIPMVDLAVKWLELKSVPYFPPVISQDEEVDTARGCPLIWVFSSVLHMLNGVLQKIAPVDRTDKSNELRWLPDFVPRLGLALTNDFLEQNRSLLKKFSDMRKIHRERSIKSEDAILASMSCIQGLVQIANFVDSLVQRAKNACPEPQLRTDSMTGGEILEAGIVNWAHHDLSEVFSMITADISSKWLAAQCVEVFGRAGPAPGIGFGWGSKGGGFWSLKSVLSRLDSRLVLDFIEIFPLLIPSIDVGINIAPDARNLRTINSLLGVCLMVGPGDRTVLEKAIHMLFQAPVLKYLVFCINYYIPNVVSPTTAKFNFSEDEFSLFSEALISHFKSRWLDVKKKLKKEVKQQHDNSLETIHEEVELMGKSERDNFMVIEWAHQRLPMPLHWFLSPLCGSRDTKIGLVLLLGLEALLHISESPSHLSGVALVWKWHSLSMCLSSDIDVLGEEKSRAVFEIIQEKYSQDLQKLQSQSLDFQKQIHENYSTFLEHCIEQFAAVSYGDVLYGRQVAIYLHRMVETGVRLNAWNLLTSACVLELLPPLESCVGGAHGYLEPAEDNEGILEAYAKSWISGGLDRAANRKSMAFTLAVHHLSSFLFNSGTDEKQVVRNKLMKSLLRYYSQKRQSEGMLKSLMENELDVSQEKLYREEISRRFEVMKTCCEGNSSLLMEVEKLRESTNR</sequence>
<feature type="compositionally biased region" description="Low complexity" evidence="5">
    <location>
        <begin position="57"/>
        <end position="71"/>
    </location>
</feature>
<organism evidence="9 10">
    <name type="scientific">Rhynchospora breviuscula</name>
    <dbReference type="NCBI Taxonomy" id="2022672"/>
    <lineage>
        <taxon>Eukaryota</taxon>
        <taxon>Viridiplantae</taxon>
        <taxon>Streptophyta</taxon>
        <taxon>Embryophyta</taxon>
        <taxon>Tracheophyta</taxon>
        <taxon>Spermatophyta</taxon>
        <taxon>Magnoliopsida</taxon>
        <taxon>Liliopsida</taxon>
        <taxon>Poales</taxon>
        <taxon>Cyperaceae</taxon>
        <taxon>Cyperoideae</taxon>
        <taxon>Rhynchosporeae</taxon>
        <taxon>Rhynchospora</taxon>
    </lineage>
</organism>
<evidence type="ECO:0008006" key="11">
    <source>
        <dbReference type="Google" id="ProtNLM"/>
    </source>
</evidence>
<evidence type="ECO:0000313" key="10">
    <source>
        <dbReference type="Proteomes" id="UP001151287"/>
    </source>
</evidence>
<gene>
    <name evidence="9" type="ORF">LUZ63_015326</name>
</gene>
<dbReference type="Pfam" id="PF08621">
    <property type="entry name" value="RPAP1_N"/>
    <property type="match status" value="1"/>
</dbReference>
<dbReference type="InterPro" id="IPR016024">
    <property type="entry name" value="ARM-type_fold"/>
</dbReference>
<keyword evidence="10" id="KW-1185">Reference proteome</keyword>
<evidence type="ECO:0000256" key="3">
    <source>
        <dbReference type="ARBA" id="ARBA00023163"/>
    </source>
</evidence>
<feature type="region of interest" description="Disordered" evidence="5">
    <location>
        <begin position="238"/>
        <end position="266"/>
    </location>
</feature>
<name>A0A9Q0CC34_9POAL</name>
<dbReference type="InterPro" id="IPR055326">
    <property type="entry name" value="MINIYO"/>
</dbReference>
<feature type="domain" description="RPAP1 N-terminal" evidence="7">
    <location>
        <begin position="197"/>
        <end position="241"/>
    </location>
</feature>
<dbReference type="PANTHER" id="PTHR47605">
    <property type="entry name" value="TRANSCRIPTIONAL ELONGATION REGULATOR MINIYO"/>
    <property type="match status" value="1"/>
</dbReference>
<protein>
    <recommendedName>
        <fullName evidence="11">Transcriptional elongation regulator MINIYO</fullName>
    </recommendedName>
</protein>
<evidence type="ECO:0000256" key="1">
    <source>
        <dbReference type="ARBA" id="ARBA00004123"/>
    </source>
</evidence>
<evidence type="ECO:0000259" key="8">
    <source>
        <dbReference type="Pfam" id="PF25766"/>
    </source>
</evidence>
<dbReference type="InterPro" id="IPR013930">
    <property type="entry name" value="RPAP1_N"/>
</dbReference>
<reference evidence="9" key="1">
    <citation type="journal article" date="2022" name="Cell">
        <title>Repeat-based holocentromeres influence genome architecture and karyotype evolution.</title>
        <authorList>
            <person name="Hofstatter P.G."/>
            <person name="Thangavel G."/>
            <person name="Lux T."/>
            <person name="Neumann P."/>
            <person name="Vondrak T."/>
            <person name="Novak P."/>
            <person name="Zhang M."/>
            <person name="Costa L."/>
            <person name="Castellani M."/>
            <person name="Scott A."/>
            <person name="Toegelov H."/>
            <person name="Fuchs J."/>
            <person name="Mata-Sucre Y."/>
            <person name="Dias Y."/>
            <person name="Vanzela A.L.L."/>
            <person name="Huettel B."/>
            <person name="Almeida C.C.S."/>
            <person name="Simkova H."/>
            <person name="Souza G."/>
            <person name="Pedrosa-Harand A."/>
            <person name="Macas J."/>
            <person name="Mayer K.F.X."/>
            <person name="Houben A."/>
            <person name="Marques A."/>
        </authorList>
    </citation>
    <scope>NUCLEOTIDE SEQUENCE</scope>
    <source>
        <strain evidence="9">RhyBre1mFocal</strain>
    </source>
</reference>
<dbReference type="Pfam" id="PF25766">
    <property type="entry name" value="TPR_RPAP1"/>
    <property type="match status" value="1"/>
</dbReference>
<dbReference type="InterPro" id="IPR013929">
    <property type="entry name" value="RPAP1_C"/>
</dbReference>
<keyword evidence="3" id="KW-0804">Transcription</keyword>
<keyword evidence="4" id="KW-0539">Nucleus</keyword>
<dbReference type="OrthoDB" id="348201at2759"/>
<feature type="compositionally biased region" description="Basic and acidic residues" evidence="5">
    <location>
        <begin position="240"/>
        <end position="260"/>
    </location>
</feature>
<proteinExistence type="inferred from homology"/>
<comment type="caution">
    <text evidence="9">The sequence shown here is derived from an EMBL/GenBank/DDBJ whole genome shotgun (WGS) entry which is preliminary data.</text>
</comment>
<feature type="domain" description="RPAP1 C-terminal" evidence="6">
    <location>
        <begin position="294"/>
        <end position="368"/>
    </location>
</feature>
<dbReference type="Pfam" id="PF08620">
    <property type="entry name" value="RPAP1_C"/>
    <property type="match status" value="1"/>
</dbReference>
<feature type="compositionally biased region" description="Low complexity" evidence="5">
    <location>
        <begin position="17"/>
        <end position="29"/>
    </location>
</feature>
<evidence type="ECO:0000256" key="2">
    <source>
        <dbReference type="ARBA" id="ARBA00009953"/>
    </source>
</evidence>
<dbReference type="InterPro" id="IPR057989">
    <property type="entry name" value="TPR_RPAP1/MINIYO-like"/>
</dbReference>
<evidence type="ECO:0000256" key="4">
    <source>
        <dbReference type="ARBA" id="ARBA00023242"/>
    </source>
</evidence>
<feature type="domain" description="RPAP1/MINIYO-like TPR repeats" evidence="8">
    <location>
        <begin position="1189"/>
        <end position="1333"/>
    </location>
</feature>
<feature type="compositionally biased region" description="Basic residues" evidence="5">
    <location>
        <begin position="1"/>
        <end position="13"/>
    </location>
</feature>
<dbReference type="Proteomes" id="UP001151287">
    <property type="component" value="Unassembled WGS sequence"/>
</dbReference>
<dbReference type="EMBL" id="JAMQYH010000004">
    <property type="protein sequence ID" value="KAJ1691171.1"/>
    <property type="molecule type" value="Genomic_DNA"/>
</dbReference>
<dbReference type="PANTHER" id="PTHR47605:SF2">
    <property type="entry name" value="TRANSCRIPTIONAL ELONGATION REGULATOR MINIYO"/>
    <property type="match status" value="1"/>
</dbReference>
<accession>A0A9Q0CC34</accession>
<comment type="similarity">
    <text evidence="2">Belongs to the RPAP1 family.</text>
</comment>
<feature type="region of interest" description="Disordered" evidence="5">
    <location>
        <begin position="1"/>
        <end position="98"/>
    </location>
</feature>
<feature type="region of interest" description="Disordered" evidence="5">
    <location>
        <begin position="138"/>
        <end position="164"/>
    </location>
</feature>
<dbReference type="SUPFAM" id="SSF48371">
    <property type="entry name" value="ARM repeat"/>
    <property type="match status" value="1"/>
</dbReference>
<evidence type="ECO:0000256" key="5">
    <source>
        <dbReference type="SAM" id="MobiDB-lite"/>
    </source>
</evidence>
<evidence type="ECO:0000259" key="6">
    <source>
        <dbReference type="Pfam" id="PF08620"/>
    </source>
</evidence>
<comment type="subcellular location">
    <subcellularLocation>
        <location evidence="1">Nucleus</location>
    </subcellularLocation>
</comment>
<evidence type="ECO:0000259" key="7">
    <source>
        <dbReference type="Pfam" id="PF08621"/>
    </source>
</evidence>
<evidence type="ECO:0000313" key="9">
    <source>
        <dbReference type="EMBL" id="KAJ1691171.1"/>
    </source>
</evidence>